<dbReference type="SUPFAM" id="SSF54001">
    <property type="entry name" value="Cysteine proteinases"/>
    <property type="match status" value="1"/>
</dbReference>
<keyword evidence="2" id="KW-0645">Protease</keyword>
<protein>
    <recommendedName>
        <fullName evidence="6">Ubiquitin-like protease family profile domain-containing protein</fullName>
    </recommendedName>
</protein>
<keyword evidence="4" id="KW-0788">Thiol protease</keyword>
<dbReference type="GO" id="GO:0016926">
    <property type="term" value="P:protein desumoylation"/>
    <property type="evidence" value="ECO:0007669"/>
    <property type="project" value="TreeGrafter"/>
</dbReference>
<evidence type="ECO:0000313" key="8">
    <source>
        <dbReference type="Proteomes" id="UP001374535"/>
    </source>
</evidence>
<organism evidence="7 8">
    <name type="scientific">Vigna mungo</name>
    <name type="common">Black gram</name>
    <name type="synonym">Phaseolus mungo</name>
    <dbReference type="NCBI Taxonomy" id="3915"/>
    <lineage>
        <taxon>Eukaryota</taxon>
        <taxon>Viridiplantae</taxon>
        <taxon>Streptophyta</taxon>
        <taxon>Embryophyta</taxon>
        <taxon>Tracheophyta</taxon>
        <taxon>Spermatophyta</taxon>
        <taxon>Magnoliopsida</taxon>
        <taxon>eudicotyledons</taxon>
        <taxon>Gunneridae</taxon>
        <taxon>Pentapetalae</taxon>
        <taxon>rosids</taxon>
        <taxon>fabids</taxon>
        <taxon>Fabales</taxon>
        <taxon>Fabaceae</taxon>
        <taxon>Papilionoideae</taxon>
        <taxon>50 kb inversion clade</taxon>
        <taxon>NPAAA clade</taxon>
        <taxon>indigoferoid/millettioid clade</taxon>
        <taxon>Phaseoleae</taxon>
        <taxon>Vigna</taxon>
    </lineage>
</organism>
<evidence type="ECO:0000256" key="5">
    <source>
        <dbReference type="SAM" id="Coils"/>
    </source>
</evidence>
<feature type="coiled-coil region" evidence="5">
    <location>
        <begin position="218"/>
        <end position="252"/>
    </location>
</feature>
<dbReference type="Proteomes" id="UP001374535">
    <property type="component" value="Chromosome 11"/>
</dbReference>
<reference evidence="7 8" key="1">
    <citation type="journal article" date="2023" name="Life. Sci Alliance">
        <title>Evolutionary insights into 3D genome organization and epigenetic landscape of Vigna mungo.</title>
        <authorList>
            <person name="Junaid A."/>
            <person name="Singh B."/>
            <person name="Bhatia S."/>
        </authorList>
    </citation>
    <scope>NUCLEOTIDE SEQUENCE [LARGE SCALE GENOMIC DNA]</scope>
    <source>
        <strain evidence="7">Urdbean</strain>
    </source>
</reference>
<dbReference type="Pfam" id="PF02902">
    <property type="entry name" value="Peptidase_C48"/>
    <property type="match status" value="1"/>
</dbReference>
<evidence type="ECO:0000256" key="3">
    <source>
        <dbReference type="ARBA" id="ARBA00022801"/>
    </source>
</evidence>
<dbReference type="InterPro" id="IPR038765">
    <property type="entry name" value="Papain-like_cys_pep_sf"/>
</dbReference>
<evidence type="ECO:0000256" key="1">
    <source>
        <dbReference type="ARBA" id="ARBA00005234"/>
    </source>
</evidence>
<proteinExistence type="inferred from homology"/>
<dbReference type="Gene3D" id="3.40.395.10">
    <property type="entry name" value="Adenoviral Proteinase, Chain A"/>
    <property type="match status" value="1"/>
</dbReference>
<evidence type="ECO:0000259" key="6">
    <source>
        <dbReference type="PROSITE" id="PS50600"/>
    </source>
</evidence>
<dbReference type="InterPro" id="IPR003653">
    <property type="entry name" value="Peptidase_C48_C"/>
</dbReference>
<evidence type="ECO:0000313" key="7">
    <source>
        <dbReference type="EMBL" id="WVY90849.1"/>
    </source>
</evidence>
<evidence type="ECO:0000256" key="4">
    <source>
        <dbReference type="ARBA" id="ARBA00022807"/>
    </source>
</evidence>
<comment type="similarity">
    <text evidence="1">Belongs to the peptidase C48 family.</text>
</comment>
<dbReference type="PANTHER" id="PTHR12606:SF136">
    <property type="entry name" value="ULP1 PROTEASE FAMILY PROTEIN"/>
    <property type="match status" value="1"/>
</dbReference>
<dbReference type="PROSITE" id="PS50600">
    <property type="entry name" value="ULP_PROTEASE"/>
    <property type="match status" value="1"/>
</dbReference>
<feature type="domain" description="Ubiquitin-like protease family profile" evidence="6">
    <location>
        <begin position="386"/>
        <end position="568"/>
    </location>
</feature>
<dbReference type="GO" id="GO:0005634">
    <property type="term" value="C:nucleus"/>
    <property type="evidence" value="ECO:0007669"/>
    <property type="project" value="TreeGrafter"/>
</dbReference>
<dbReference type="PANTHER" id="PTHR12606">
    <property type="entry name" value="SENTRIN/SUMO-SPECIFIC PROTEASE"/>
    <property type="match status" value="1"/>
</dbReference>
<dbReference type="GO" id="GO:0006508">
    <property type="term" value="P:proteolysis"/>
    <property type="evidence" value="ECO:0007669"/>
    <property type="project" value="UniProtKB-KW"/>
</dbReference>
<name>A0AAQ3MGN4_VIGMU</name>
<dbReference type="EMBL" id="CP144690">
    <property type="protein sequence ID" value="WVY90849.1"/>
    <property type="molecule type" value="Genomic_DNA"/>
</dbReference>
<keyword evidence="8" id="KW-1185">Reference proteome</keyword>
<gene>
    <name evidence="7" type="ORF">V8G54_036363</name>
</gene>
<sequence length="617" mass="70792">MNSLLQSRHERRIQQSPFKWFLEIVDPIELNMKMMKQLVCRWVSPHQSFRVRQEMVPFNVLDVVMTLGLGVGGLEVPFDQTVVGKVGELFNSNTITLKDMITIFNNIVVNEDVDVNVIEDSLSISGVAAVLQLWVYERLSLYGNTSLKVFPRILRFRSLDYGTPEIEVLFQKGEVQFDWYLSSSDHQNPIIRAALYMGAVGTIDEAPKKGDGSYESALASRVEKIKRNNQRMRNLKDEIAALRKELSHQRKMRKFEQYPSVHVAGQGNEEAAAGAAHEAAAHVEAAAEQGAHEEVLPEGSGHATPFYDRDADEEVGDEESVEQPRTFIDIGDDEEAEVNVVVEPMVVEPLYTFVGDPRETVDVFMLYFLVTRKGIVHSYVCEIMGQLLTTKDCNSLRHRECVDNMVIIFAATMFMYFEKRSTGSIKRIIFSPMFTTHFLEDNKKRIAKRHVWQLSDYQAYFRNDLVRVEDLLNVDWVFIPVVSSGHWWCYALKVCSMEFFVIDSLAKGIRGRSGIDRSIAKNIQQFWGLLKTTLEDSKIGLNFQEAKIPVQPNTFDCGVIMMKVFELWDGEDKYDGKSMPNYTTEQLTEFRKKYLIDWILDEDNVRRFSILKLFGLL</sequence>
<evidence type="ECO:0000256" key="2">
    <source>
        <dbReference type="ARBA" id="ARBA00022670"/>
    </source>
</evidence>
<accession>A0AAQ3MGN4</accession>
<keyword evidence="5" id="KW-0175">Coiled coil</keyword>
<dbReference type="AlphaFoldDB" id="A0AAQ3MGN4"/>
<keyword evidence="3" id="KW-0378">Hydrolase</keyword>
<dbReference type="GO" id="GO:0016929">
    <property type="term" value="F:deSUMOylase activity"/>
    <property type="evidence" value="ECO:0007669"/>
    <property type="project" value="TreeGrafter"/>
</dbReference>